<protein>
    <recommendedName>
        <fullName evidence="2">SprT-like domain-containing protein</fullName>
    </recommendedName>
</protein>
<name>X0WGU8_9ZZZZ</name>
<dbReference type="AlphaFoldDB" id="X0WGU8"/>
<gene>
    <name evidence="1" type="ORF">S01H1_66367</name>
</gene>
<evidence type="ECO:0008006" key="2">
    <source>
        <dbReference type="Google" id="ProtNLM"/>
    </source>
</evidence>
<sequence length="148" mass="17386">MRNFDRVYAYVKKLSRAINRIHDIDPNVYVAFGPKDMKISGVCNTGYRGPDMYISLAVPVDFDLTPKHQTEIDVVLCHEYCHYIDAILSTGRERHDSGELYEKDQATKKADEHRTWRQTCKLAQNLGLWNKQFFIRLKECEYTTEITY</sequence>
<dbReference type="EMBL" id="BARS01043877">
    <property type="protein sequence ID" value="GAG30164.1"/>
    <property type="molecule type" value="Genomic_DNA"/>
</dbReference>
<accession>X0WGU8</accession>
<evidence type="ECO:0000313" key="1">
    <source>
        <dbReference type="EMBL" id="GAG30164.1"/>
    </source>
</evidence>
<reference evidence="1" key="1">
    <citation type="journal article" date="2014" name="Front. Microbiol.">
        <title>High frequency of phylogenetically diverse reductive dehalogenase-homologous genes in deep subseafloor sedimentary metagenomes.</title>
        <authorList>
            <person name="Kawai M."/>
            <person name="Futagami T."/>
            <person name="Toyoda A."/>
            <person name="Takaki Y."/>
            <person name="Nishi S."/>
            <person name="Hori S."/>
            <person name="Arai W."/>
            <person name="Tsubouchi T."/>
            <person name="Morono Y."/>
            <person name="Uchiyama I."/>
            <person name="Ito T."/>
            <person name="Fujiyama A."/>
            <person name="Inagaki F."/>
            <person name="Takami H."/>
        </authorList>
    </citation>
    <scope>NUCLEOTIDE SEQUENCE</scope>
    <source>
        <strain evidence="1">Expedition CK06-06</strain>
    </source>
</reference>
<proteinExistence type="predicted"/>
<organism evidence="1">
    <name type="scientific">marine sediment metagenome</name>
    <dbReference type="NCBI Taxonomy" id="412755"/>
    <lineage>
        <taxon>unclassified sequences</taxon>
        <taxon>metagenomes</taxon>
        <taxon>ecological metagenomes</taxon>
    </lineage>
</organism>
<comment type="caution">
    <text evidence="1">The sequence shown here is derived from an EMBL/GenBank/DDBJ whole genome shotgun (WGS) entry which is preliminary data.</text>
</comment>